<sequence length="78" mass="8341">MADEINTENADVTGKENGNGRTKSSAPVEPVVMVELYRDSWCGPDGEKVDAGKKIKIPQSLGEEYVNSGTARIISGET</sequence>
<evidence type="ECO:0000313" key="3">
    <source>
        <dbReference type="Proteomes" id="UP000010799"/>
    </source>
</evidence>
<keyword evidence="3" id="KW-1185">Reference proteome</keyword>
<dbReference type="AlphaFoldDB" id="L0EU88"/>
<organism evidence="2 3">
    <name type="scientific">Liberibacter crescens (strain BT-1)</name>
    <dbReference type="NCBI Taxonomy" id="1215343"/>
    <lineage>
        <taxon>Bacteria</taxon>
        <taxon>Pseudomonadati</taxon>
        <taxon>Pseudomonadota</taxon>
        <taxon>Alphaproteobacteria</taxon>
        <taxon>Hyphomicrobiales</taxon>
        <taxon>Rhizobiaceae</taxon>
        <taxon>Liberibacter</taxon>
    </lineage>
</organism>
<evidence type="ECO:0000256" key="1">
    <source>
        <dbReference type="SAM" id="MobiDB-lite"/>
    </source>
</evidence>
<accession>L0EU88</accession>
<proteinExistence type="predicted"/>
<name>L0EU88_LIBCB</name>
<dbReference type="STRING" id="1215343.B488_05100"/>
<dbReference type="HOGENOM" id="CLU_2617749_0_0_5"/>
<feature type="region of interest" description="Disordered" evidence="1">
    <location>
        <begin position="1"/>
        <end position="27"/>
    </location>
</feature>
<evidence type="ECO:0000313" key="2">
    <source>
        <dbReference type="EMBL" id="AGA64502.1"/>
    </source>
</evidence>
<dbReference type="KEGG" id="lcc:B488_05100"/>
<gene>
    <name evidence="2" type="ordered locus">B488_05100</name>
</gene>
<dbReference type="PATRIC" id="fig|1215343.11.peg.520"/>
<protein>
    <submittedName>
        <fullName evidence="2">Uncharacterized protein</fullName>
    </submittedName>
</protein>
<dbReference type="Proteomes" id="UP000010799">
    <property type="component" value="Chromosome"/>
</dbReference>
<dbReference type="RefSeq" id="WP_015272929.1">
    <property type="nucleotide sequence ID" value="NC_019907.1"/>
</dbReference>
<dbReference type="EMBL" id="CP003789">
    <property type="protein sequence ID" value="AGA64502.1"/>
    <property type="molecule type" value="Genomic_DNA"/>
</dbReference>
<reference evidence="2 3" key="1">
    <citation type="journal article" date="2012" name="Stand. Genomic Sci.">
        <title>Complete genome sequence of Liberibacter crescens BT-1.</title>
        <authorList>
            <person name="Leonard M.T."/>
            <person name="Fagen J.R."/>
            <person name="Davis-Richardson A.G."/>
            <person name="Davis M.J."/>
            <person name="Triplett E.W."/>
        </authorList>
    </citation>
    <scope>NUCLEOTIDE SEQUENCE [LARGE SCALE GENOMIC DNA]</scope>
    <source>
        <strain evidence="2 3">BT-1</strain>
    </source>
</reference>